<evidence type="ECO:0000256" key="1">
    <source>
        <dbReference type="ARBA" id="ARBA00004202"/>
    </source>
</evidence>
<evidence type="ECO:0000256" key="2">
    <source>
        <dbReference type="ARBA" id="ARBA00022448"/>
    </source>
</evidence>
<evidence type="ECO:0000313" key="13">
    <source>
        <dbReference type="Proteomes" id="UP000591071"/>
    </source>
</evidence>
<proteinExistence type="predicted"/>
<dbReference type="AlphaFoldDB" id="A0A848C1D0"/>
<comment type="caution">
    <text evidence="12">The sequence shown here is derived from an EMBL/GenBank/DDBJ whole genome shotgun (WGS) entry which is preliminary data.</text>
</comment>
<evidence type="ECO:0000256" key="9">
    <source>
        <dbReference type="ARBA" id="ARBA00023136"/>
    </source>
</evidence>
<keyword evidence="2" id="KW-0813">Transport</keyword>
<name>A0A848C1D0_9FIRM</name>
<accession>A0A848C1D0</accession>
<dbReference type="Proteomes" id="UP001605989">
    <property type="component" value="Unassembled WGS sequence"/>
</dbReference>
<dbReference type="CDD" id="cd03214">
    <property type="entry name" value="ABC_Iron-Siderophores_B12_Hemin"/>
    <property type="match status" value="1"/>
</dbReference>
<evidence type="ECO:0000256" key="7">
    <source>
        <dbReference type="ARBA" id="ARBA00023004"/>
    </source>
</evidence>
<dbReference type="OrthoDB" id="9799337at2"/>
<dbReference type="SMART" id="SM00382">
    <property type="entry name" value="AAA"/>
    <property type="match status" value="1"/>
</dbReference>
<dbReference type="RefSeq" id="WP_059075804.1">
    <property type="nucleotide sequence ID" value="NZ_CP011940.1"/>
</dbReference>
<dbReference type="EMBL" id="JABAFG010000018">
    <property type="protein sequence ID" value="NME29027.1"/>
    <property type="molecule type" value="Genomic_DNA"/>
</dbReference>
<keyword evidence="5" id="KW-0547">Nucleotide-binding</keyword>
<gene>
    <name evidence="11" type="ORF">ACGTZG_04985</name>
    <name evidence="12" type="ORF">HF872_10405</name>
</gene>
<keyword evidence="14" id="KW-1185">Reference proteome</keyword>
<dbReference type="GO" id="GO:0005886">
    <property type="term" value="C:plasma membrane"/>
    <property type="evidence" value="ECO:0007669"/>
    <property type="project" value="UniProtKB-SubCell"/>
</dbReference>
<dbReference type="PROSITE" id="PS50893">
    <property type="entry name" value="ABC_TRANSPORTER_2"/>
    <property type="match status" value="1"/>
</dbReference>
<protein>
    <submittedName>
        <fullName evidence="12">ABC transporter ATP-binding protein</fullName>
    </submittedName>
</protein>
<dbReference type="Pfam" id="PF00005">
    <property type="entry name" value="ABC_tran"/>
    <property type="match status" value="1"/>
</dbReference>
<dbReference type="InterPro" id="IPR017871">
    <property type="entry name" value="ABC_transporter-like_CS"/>
</dbReference>
<keyword evidence="3" id="KW-1003">Cell membrane</keyword>
<dbReference type="Gene3D" id="3.40.50.300">
    <property type="entry name" value="P-loop containing nucleotide triphosphate hydrolases"/>
    <property type="match status" value="1"/>
</dbReference>
<evidence type="ECO:0000313" key="11">
    <source>
        <dbReference type="EMBL" id="MFG6272539.1"/>
    </source>
</evidence>
<dbReference type="GO" id="GO:0005524">
    <property type="term" value="F:ATP binding"/>
    <property type="evidence" value="ECO:0007669"/>
    <property type="project" value="UniProtKB-KW"/>
</dbReference>
<dbReference type="PROSITE" id="PS00211">
    <property type="entry name" value="ABC_TRANSPORTER_1"/>
    <property type="match status" value="1"/>
</dbReference>
<dbReference type="EMBL" id="JBIEKR010000003">
    <property type="protein sequence ID" value="MFG6272539.1"/>
    <property type="molecule type" value="Genomic_DNA"/>
</dbReference>
<evidence type="ECO:0000256" key="3">
    <source>
        <dbReference type="ARBA" id="ARBA00022475"/>
    </source>
</evidence>
<keyword evidence="7" id="KW-0408">Iron</keyword>
<keyword evidence="4" id="KW-0410">Iron transport</keyword>
<keyword evidence="8" id="KW-0406">Ion transport</keyword>
<dbReference type="InterPro" id="IPR003439">
    <property type="entry name" value="ABC_transporter-like_ATP-bd"/>
</dbReference>
<dbReference type="InterPro" id="IPR027417">
    <property type="entry name" value="P-loop_NTPase"/>
</dbReference>
<evidence type="ECO:0000256" key="5">
    <source>
        <dbReference type="ARBA" id="ARBA00022741"/>
    </source>
</evidence>
<evidence type="ECO:0000313" key="14">
    <source>
        <dbReference type="Proteomes" id="UP001605989"/>
    </source>
</evidence>
<feature type="domain" description="ABC transporter" evidence="10">
    <location>
        <begin position="7"/>
        <end position="243"/>
    </location>
</feature>
<dbReference type="GO" id="GO:0006826">
    <property type="term" value="P:iron ion transport"/>
    <property type="evidence" value="ECO:0007669"/>
    <property type="project" value="UniProtKB-KW"/>
</dbReference>
<reference evidence="11 14" key="2">
    <citation type="submission" date="2024-10" db="EMBL/GenBank/DDBJ databases">
        <authorList>
            <person name="Sang B.-I."/>
            <person name="Prabhaharan D."/>
        </authorList>
    </citation>
    <scope>NUCLEOTIDE SEQUENCE [LARGE SCALE GENOMIC DNA]</scope>
    <source>
        <strain evidence="11 14">MH</strain>
    </source>
</reference>
<evidence type="ECO:0000313" key="12">
    <source>
        <dbReference type="EMBL" id="NME29027.1"/>
    </source>
</evidence>
<dbReference type="Proteomes" id="UP000591071">
    <property type="component" value="Unassembled WGS sequence"/>
</dbReference>
<comment type="subcellular location">
    <subcellularLocation>
        <location evidence="1">Cell membrane</location>
        <topology evidence="1">Peripheral membrane protein</topology>
    </subcellularLocation>
</comment>
<sequence>MDTPQALSLDHISVTLGHVPVLHDISLSVVPGEFLSIIGPNGCGKSTLLKVLCHMIRPQSGQAFLEGRPLSSYSRRQLARRMAILTQKHDIPEDMTVYELVSLGRFPYRTFYRRPSMQERDIIEKAMADAGIRSCRDRLVHTLSGGEQQRAFLAMTLAQEPQILLLDEPTTYLDIRHQLDILELLQQLNETLHLTIVLVLHDMNQALRYSRRTLVMKEGRIVAQGRPQDVITPEMIHDVFSVSGEAAVTASGRRVLVF</sequence>
<organism evidence="12 13">
    <name type="scientific">Megasphaera hexanoica</name>
    <dbReference type="NCBI Taxonomy" id="1675036"/>
    <lineage>
        <taxon>Bacteria</taxon>
        <taxon>Bacillati</taxon>
        <taxon>Bacillota</taxon>
        <taxon>Negativicutes</taxon>
        <taxon>Veillonellales</taxon>
        <taxon>Veillonellaceae</taxon>
        <taxon>Megasphaera</taxon>
    </lineage>
</organism>
<dbReference type="PANTHER" id="PTHR42771">
    <property type="entry name" value="IRON(3+)-HYDROXAMATE IMPORT ATP-BINDING PROTEIN FHUC"/>
    <property type="match status" value="1"/>
</dbReference>
<evidence type="ECO:0000256" key="8">
    <source>
        <dbReference type="ARBA" id="ARBA00023065"/>
    </source>
</evidence>
<dbReference type="KEGG" id="mhw:ACT01_08340"/>
<evidence type="ECO:0000259" key="10">
    <source>
        <dbReference type="PROSITE" id="PS50893"/>
    </source>
</evidence>
<evidence type="ECO:0000256" key="4">
    <source>
        <dbReference type="ARBA" id="ARBA00022496"/>
    </source>
</evidence>
<dbReference type="SUPFAM" id="SSF52540">
    <property type="entry name" value="P-loop containing nucleoside triphosphate hydrolases"/>
    <property type="match status" value="1"/>
</dbReference>
<dbReference type="PANTHER" id="PTHR42771:SF10">
    <property type="entry name" value="FERRICHROME TRANSPORT ATP-BINDING PROTEIN FHUC"/>
    <property type="match status" value="1"/>
</dbReference>
<dbReference type="FunFam" id="3.40.50.300:FF:000134">
    <property type="entry name" value="Iron-enterobactin ABC transporter ATP-binding protein"/>
    <property type="match status" value="1"/>
</dbReference>
<evidence type="ECO:0000256" key="6">
    <source>
        <dbReference type="ARBA" id="ARBA00022840"/>
    </source>
</evidence>
<reference evidence="12 13" key="1">
    <citation type="submission" date="2020-04" db="EMBL/GenBank/DDBJ databases">
        <authorList>
            <person name="Hitch T.C.A."/>
            <person name="Wylensek D."/>
            <person name="Clavel T."/>
        </authorList>
    </citation>
    <scope>NUCLEOTIDE SEQUENCE [LARGE SCALE GENOMIC DNA]</scope>
    <source>
        <strain evidence="12 13">Oil-RF-744-FAT-WT-6-1</strain>
    </source>
</reference>
<dbReference type="InterPro" id="IPR051535">
    <property type="entry name" value="Siderophore_ABC-ATPase"/>
</dbReference>
<dbReference type="GO" id="GO:0016887">
    <property type="term" value="F:ATP hydrolysis activity"/>
    <property type="evidence" value="ECO:0007669"/>
    <property type="project" value="InterPro"/>
</dbReference>
<keyword evidence="9" id="KW-0472">Membrane</keyword>
<keyword evidence="6 12" id="KW-0067">ATP-binding</keyword>
<dbReference type="InterPro" id="IPR003593">
    <property type="entry name" value="AAA+_ATPase"/>
</dbReference>